<dbReference type="EMBL" id="CP098242">
    <property type="protein sequence ID" value="WAW09478.1"/>
    <property type="molecule type" value="Genomic_DNA"/>
</dbReference>
<dbReference type="Proteomes" id="UP001156215">
    <property type="component" value="Chromosome"/>
</dbReference>
<evidence type="ECO:0008006" key="3">
    <source>
        <dbReference type="Google" id="ProtNLM"/>
    </source>
</evidence>
<keyword evidence="2" id="KW-1185">Reference proteome</keyword>
<dbReference type="KEGG" id="ovb:NB640_09515"/>
<name>A0A9E9P2Y6_9BURK</name>
<protein>
    <recommendedName>
        <fullName evidence="3">Tryptophan synthase subunit beta like protein</fullName>
    </recommendedName>
</protein>
<organism evidence="1 2">
    <name type="scientific">Oxalobacter vibrioformis</name>
    <dbReference type="NCBI Taxonomy" id="933080"/>
    <lineage>
        <taxon>Bacteria</taxon>
        <taxon>Pseudomonadati</taxon>
        <taxon>Pseudomonadota</taxon>
        <taxon>Betaproteobacteria</taxon>
        <taxon>Burkholderiales</taxon>
        <taxon>Oxalobacteraceae</taxon>
        <taxon>Oxalobacter</taxon>
    </lineage>
</organism>
<dbReference type="AlphaFoldDB" id="A0A9E9P2Y6"/>
<proteinExistence type="predicted"/>
<reference evidence="1" key="1">
    <citation type="journal article" date="2022" name="Front. Microbiol.">
        <title>New perspectives on an old grouping: The genomic and phenotypic variability of Oxalobacter formigenes and the implications for calcium oxalate stone prevention.</title>
        <authorList>
            <person name="Chmiel J.A."/>
            <person name="Carr C."/>
            <person name="Stuivenberg G.A."/>
            <person name="Venema R."/>
            <person name="Chanyi R.M."/>
            <person name="Al K.F."/>
            <person name="Giguere D."/>
            <person name="Say H."/>
            <person name="Akouris P.P."/>
            <person name="Dominguez Romero S.A."/>
            <person name="Kwong A."/>
            <person name="Tai V."/>
            <person name="Koval S.F."/>
            <person name="Razvi H."/>
            <person name="Bjazevic J."/>
            <person name="Burton J.P."/>
        </authorList>
    </citation>
    <scope>NUCLEOTIDE SEQUENCE</scope>
    <source>
        <strain evidence="1">WoOx3</strain>
    </source>
</reference>
<gene>
    <name evidence="1" type="ORF">NB640_09515</name>
</gene>
<evidence type="ECO:0000313" key="2">
    <source>
        <dbReference type="Proteomes" id="UP001156215"/>
    </source>
</evidence>
<sequence>MPYAIRNVNGEIIALTALPNREDDTPVIFSDPEVLGFLTREAGGNDPQKKFHELLAQDFQQIRIMEDLIDLLTAKGTILFSELPIAAQEKILRKKTRREEIDQTNDILVDDKPIL</sequence>
<evidence type="ECO:0000313" key="1">
    <source>
        <dbReference type="EMBL" id="WAW09478.1"/>
    </source>
</evidence>
<accession>A0A9E9P2Y6</accession>
<dbReference type="RefSeq" id="WP_269308475.1">
    <property type="nucleotide sequence ID" value="NZ_CP098242.1"/>
</dbReference>